<dbReference type="Proteomes" id="UP000694871">
    <property type="component" value="Unplaced"/>
</dbReference>
<dbReference type="GeneID" id="107122019"/>
<evidence type="ECO:0000256" key="2">
    <source>
        <dbReference type="SAM" id="SignalP"/>
    </source>
</evidence>
<accession>A0ABM1L3J1</accession>
<dbReference type="Pfam" id="PF09294">
    <property type="entry name" value="Interfer-bind"/>
    <property type="match status" value="1"/>
</dbReference>
<sequence>MATRFGTFLLGSLVPLLVSGALLPAPQNITILSTNMKHFLVWSPLTVPGEAVKYSIEFQGEYERDYANDSWIPIGECTDISATQCDITEDISATVPYNLRVRAAQGTEVSRWATLNGLFNRVTTSLIPPMLTVMADGYHLLVELEHLGPAFEFLVLYWRKGQENQVYEKVVRDSNTTVHLETMEAGAEYCVKAQTYVEAINRSSNFSQVQCVKAADSKTFSVIFAPIFFIAFVVAVFILFLLAWKTCQVCQYSCCPNEGLPDTLKLTESPAGIINYRGEEAEKCDMSVHVQPPDELLRFWIHDAL</sequence>
<dbReference type="PANTHER" id="PTHR20859">
    <property type="entry name" value="INTERFERON/INTERLEUKIN RECEPTOR"/>
    <property type="match status" value="1"/>
</dbReference>
<evidence type="ECO:0000256" key="1">
    <source>
        <dbReference type="SAM" id="Phobius"/>
    </source>
</evidence>
<keyword evidence="5" id="KW-1185">Reference proteome</keyword>
<dbReference type="Gene3D" id="2.60.40.10">
    <property type="entry name" value="Immunoglobulins"/>
    <property type="match status" value="2"/>
</dbReference>
<dbReference type="InterPro" id="IPR036116">
    <property type="entry name" value="FN3_sf"/>
</dbReference>
<feature type="domain" description="Interferon/interleukin receptor" evidence="4">
    <location>
        <begin position="144"/>
        <end position="213"/>
    </location>
</feature>
<keyword evidence="1" id="KW-0812">Transmembrane</keyword>
<keyword evidence="2" id="KW-0732">Signal</keyword>
<dbReference type="InterPro" id="IPR015373">
    <property type="entry name" value="Interferon/interleukin_rcp_dom"/>
</dbReference>
<dbReference type="RefSeq" id="XP_015280528.1">
    <property type="nucleotide sequence ID" value="XM_015425042.1"/>
</dbReference>
<evidence type="ECO:0000259" key="3">
    <source>
        <dbReference type="Pfam" id="PF01108"/>
    </source>
</evidence>
<keyword evidence="1" id="KW-1133">Transmembrane helix</keyword>
<feature type="transmembrane region" description="Helical" evidence="1">
    <location>
        <begin position="220"/>
        <end position="243"/>
    </location>
</feature>
<dbReference type="Pfam" id="PF01108">
    <property type="entry name" value="Tissue_fac"/>
    <property type="match status" value="1"/>
</dbReference>
<evidence type="ECO:0000313" key="5">
    <source>
        <dbReference type="Proteomes" id="UP000694871"/>
    </source>
</evidence>
<name>A0ABM1L3J1_GEKJA</name>
<reference evidence="6" key="1">
    <citation type="submission" date="2025-08" db="UniProtKB">
        <authorList>
            <consortium name="RefSeq"/>
        </authorList>
    </citation>
    <scope>IDENTIFICATION</scope>
</reference>
<evidence type="ECO:0000313" key="6">
    <source>
        <dbReference type="RefSeq" id="XP_015280528.1"/>
    </source>
</evidence>
<dbReference type="InterPro" id="IPR013783">
    <property type="entry name" value="Ig-like_fold"/>
</dbReference>
<protein>
    <submittedName>
        <fullName evidence="6">Interleukin-20 receptor subunit beta</fullName>
    </submittedName>
</protein>
<organism evidence="5 6">
    <name type="scientific">Gekko japonicus</name>
    <name type="common">Schlegel's Japanese gecko</name>
    <dbReference type="NCBI Taxonomy" id="146911"/>
    <lineage>
        <taxon>Eukaryota</taxon>
        <taxon>Metazoa</taxon>
        <taxon>Chordata</taxon>
        <taxon>Craniata</taxon>
        <taxon>Vertebrata</taxon>
        <taxon>Euteleostomi</taxon>
        <taxon>Lepidosauria</taxon>
        <taxon>Squamata</taxon>
        <taxon>Bifurcata</taxon>
        <taxon>Gekkota</taxon>
        <taxon>Gekkonidae</taxon>
        <taxon>Gekkoninae</taxon>
        <taxon>Gekko</taxon>
    </lineage>
</organism>
<keyword evidence="1" id="KW-0472">Membrane</keyword>
<gene>
    <name evidence="6" type="primary">IL20RB</name>
</gene>
<feature type="signal peptide" evidence="2">
    <location>
        <begin position="1"/>
        <end position="20"/>
    </location>
</feature>
<dbReference type="PANTHER" id="PTHR20859:SF48">
    <property type="entry name" value="INTERLEUKIN-20 RECEPTOR SUBUNIT BETA"/>
    <property type="match status" value="1"/>
</dbReference>
<proteinExistence type="predicted"/>
<keyword evidence="6" id="KW-0675">Receptor</keyword>
<dbReference type="InterPro" id="IPR003961">
    <property type="entry name" value="FN3_dom"/>
</dbReference>
<dbReference type="InterPro" id="IPR050650">
    <property type="entry name" value="Type-II_Cytokine-TF_Rcpt"/>
</dbReference>
<evidence type="ECO:0000259" key="4">
    <source>
        <dbReference type="Pfam" id="PF09294"/>
    </source>
</evidence>
<dbReference type="SUPFAM" id="SSF49265">
    <property type="entry name" value="Fibronectin type III"/>
    <property type="match status" value="2"/>
</dbReference>
<feature type="domain" description="Fibronectin type-III" evidence="3">
    <location>
        <begin position="14"/>
        <end position="112"/>
    </location>
</feature>
<feature type="chain" id="PRO_5045431380" evidence="2">
    <location>
        <begin position="21"/>
        <end position="305"/>
    </location>
</feature>